<feature type="transmembrane region" description="Helical" evidence="9">
    <location>
        <begin position="1132"/>
        <end position="1156"/>
    </location>
</feature>
<evidence type="ECO:0000256" key="7">
    <source>
        <dbReference type="ARBA" id="ARBA00038459"/>
    </source>
</evidence>
<feature type="compositionally biased region" description="Basic and acidic residues" evidence="8">
    <location>
        <begin position="1358"/>
        <end position="1375"/>
    </location>
</feature>
<dbReference type="Pfam" id="PF07690">
    <property type="entry name" value="MFS_1"/>
    <property type="match status" value="1"/>
</dbReference>
<feature type="compositionally biased region" description="Pro residues" evidence="8">
    <location>
        <begin position="579"/>
        <end position="589"/>
    </location>
</feature>
<accession>A0ABR0C853</accession>
<feature type="compositionally biased region" description="Basic and acidic residues" evidence="8">
    <location>
        <begin position="29"/>
        <end position="39"/>
    </location>
</feature>
<dbReference type="InterPro" id="IPR020846">
    <property type="entry name" value="MFS_dom"/>
</dbReference>
<feature type="transmembrane region" description="Helical" evidence="9">
    <location>
        <begin position="1267"/>
        <end position="1292"/>
    </location>
</feature>
<feature type="transmembrane region" description="Helical" evidence="9">
    <location>
        <begin position="1236"/>
        <end position="1260"/>
    </location>
</feature>
<dbReference type="SUPFAM" id="SSF103473">
    <property type="entry name" value="MFS general substrate transporter"/>
    <property type="match status" value="1"/>
</dbReference>
<feature type="transmembrane region" description="Helical" evidence="9">
    <location>
        <begin position="1168"/>
        <end position="1189"/>
    </location>
</feature>
<evidence type="ECO:0000256" key="1">
    <source>
        <dbReference type="ARBA" id="ARBA00004651"/>
    </source>
</evidence>
<evidence type="ECO:0000256" key="3">
    <source>
        <dbReference type="ARBA" id="ARBA00022475"/>
    </source>
</evidence>
<feature type="region of interest" description="Disordered" evidence="8">
    <location>
        <begin position="166"/>
        <end position="208"/>
    </location>
</feature>
<feature type="compositionally biased region" description="Low complexity" evidence="8">
    <location>
        <begin position="194"/>
        <end position="207"/>
    </location>
</feature>
<evidence type="ECO:0000256" key="8">
    <source>
        <dbReference type="SAM" id="MobiDB-lite"/>
    </source>
</evidence>
<keyword evidence="2" id="KW-0813">Transport</keyword>
<feature type="region of interest" description="Disordered" evidence="8">
    <location>
        <begin position="539"/>
        <end position="589"/>
    </location>
</feature>
<feature type="transmembrane region" description="Helical" evidence="9">
    <location>
        <begin position="967"/>
        <end position="994"/>
    </location>
</feature>
<comment type="subcellular location">
    <subcellularLocation>
        <location evidence="1">Cell membrane</location>
        <topology evidence="1">Multi-pass membrane protein</topology>
    </subcellularLocation>
</comment>
<dbReference type="InterPro" id="IPR011701">
    <property type="entry name" value="MFS"/>
</dbReference>
<dbReference type="PROSITE" id="PS50850">
    <property type="entry name" value="MFS"/>
    <property type="match status" value="1"/>
</dbReference>
<dbReference type="PANTHER" id="PTHR23502">
    <property type="entry name" value="MAJOR FACILITATOR SUPERFAMILY"/>
    <property type="match status" value="1"/>
</dbReference>
<feature type="domain" description="Major facilitator superfamily (MFS) profile" evidence="10">
    <location>
        <begin position="901"/>
        <end position="1333"/>
    </location>
</feature>
<evidence type="ECO:0000256" key="6">
    <source>
        <dbReference type="ARBA" id="ARBA00023136"/>
    </source>
</evidence>
<feature type="region of interest" description="Disordered" evidence="8">
    <location>
        <begin position="692"/>
        <end position="748"/>
    </location>
</feature>
<keyword evidence="6 9" id="KW-0472">Membrane</keyword>
<dbReference type="PANTHER" id="PTHR23502:SF186">
    <property type="entry name" value="MAJOR FACILITATOR SUPERFAMILY (MFS) PROFILE DOMAIN-CONTAINING PROTEIN"/>
    <property type="match status" value="1"/>
</dbReference>
<dbReference type="Proteomes" id="UP001287286">
    <property type="component" value="Unassembled WGS sequence"/>
</dbReference>
<feature type="region of interest" description="Disordered" evidence="8">
    <location>
        <begin position="1356"/>
        <end position="1388"/>
    </location>
</feature>
<name>A0ABR0C853_PURLI</name>
<feature type="compositionally biased region" description="Basic and acidic residues" evidence="8">
    <location>
        <begin position="733"/>
        <end position="748"/>
    </location>
</feature>
<feature type="compositionally biased region" description="Pro residues" evidence="8">
    <location>
        <begin position="784"/>
        <end position="793"/>
    </location>
</feature>
<feature type="region of interest" description="Disordered" evidence="8">
    <location>
        <begin position="1"/>
        <end position="40"/>
    </location>
</feature>
<evidence type="ECO:0000256" key="2">
    <source>
        <dbReference type="ARBA" id="ARBA00022448"/>
    </source>
</evidence>
<reference evidence="11 12" key="1">
    <citation type="journal article" date="2024" name="Microbiol. Resour. Announc.">
        <title>Genome annotations for the ascomycete fungi Trichoderma harzianum, Trichoderma aggressivum, and Purpureocillium lilacinum.</title>
        <authorList>
            <person name="Beijen E.P.W."/>
            <person name="Ohm R.A."/>
        </authorList>
    </citation>
    <scope>NUCLEOTIDE SEQUENCE [LARGE SCALE GENOMIC DNA]</scope>
    <source>
        <strain evidence="11 12">CBS 150709</strain>
    </source>
</reference>
<keyword evidence="4 9" id="KW-0812">Transmembrane</keyword>
<feature type="transmembrane region" description="Helical" evidence="9">
    <location>
        <begin position="1053"/>
        <end position="1075"/>
    </location>
</feature>
<keyword evidence="3" id="KW-1003">Cell membrane</keyword>
<keyword evidence="12" id="KW-1185">Reference proteome</keyword>
<evidence type="ECO:0000256" key="9">
    <source>
        <dbReference type="SAM" id="Phobius"/>
    </source>
</evidence>
<feature type="region of interest" description="Disordered" evidence="8">
    <location>
        <begin position="101"/>
        <end position="133"/>
    </location>
</feature>
<organism evidence="11 12">
    <name type="scientific">Purpureocillium lilacinum</name>
    <name type="common">Paecilomyces lilacinus</name>
    <dbReference type="NCBI Taxonomy" id="33203"/>
    <lineage>
        <taxon>Eukaryota</taxon>
        <taxon>Fungi</taxon>
        <taxon>Dikarya</taxon>
        <taxon>Ascomycota</taxon>
        <taxon>Pezizomycotina</taxon>
        <taxon>Sordariomycetes</taxon>
        <taxon>Hypocreomycetidae</taxon>
        <taxon>Hypocreales</taxon>
        <taxon>Ophiocordycipitaceae</taxon>
        <taxon>Purpureocillium</taxon>
    </lineage>
</organism>
<gene>
    <name evidence="11" type="ORF">Purlil1_2996</name>
</gene>
<feature type="compositionally biased region" description="Low complexity" evidence="8">
    <location>
        <begin position="101"/>
        <end position="111"/>
    </location>
</feature>
<dbReference type="EMBL" id="JAWRVI010000008">
    <property type="protein sequence ID" value="KAK4092375.1"/>
    <property type="molecule type" value="Genomic_DNA"/>
</dbReference>
<dbReference type="Gene3D" id="1.20.1250.20">
    <property type="entry name" value="MFS general substrate transporter like domains"/>
    <property type="match status" value="1"/>
</dbReference>
<evidence type="ECO:0000259" key="10">
    <source>
        <dbReference type="PROSITE" id="PS50850"/>
    </source>
</evidence>
<proteinExistence type="inferred from homology"/>
<feature type="transmembrane region" description="Helical" evidence="9">
    <location>
        <begin position="1024"/>
        <end position="1047"/>
    </location>
</feature>
<feature type="compositionally biased region" description="Low complexity" evidence="8">
    <location>
        <begin position="820"/>
        <end position="829"/>
    </location>
</feature>
<keyword evidence="5 9" id="KW-1133">Transmembrane helix</keyword>
<feature type="region of interest" description="Disordered" evidence="8">
    <location>
        <begin position="764"/>
        <end position="836"/>
    </location>
</feature>
<feature type="compositionally biased region" description="Polar residues" evidence="8">
    <location>
        <begin position="1379"/>
        <end position="1388"/>
    </location>
</feature>
<evidence type="ECO:0000256" key="5">
    <source>
        <dbReference type="ARBA" id="ARBA00022989"/>
    </source>
</evidence>
<feature type="transmembrane region" description="Helical" evidence="9">
    <location>
        <begin position="936"/>
        <end position="955"/>
    </location>
</feature>
<dbReference type="CDD" id="cd17323">
    <property type="entry name" value="MFS_Tpo1_MDR_like"/>
    <property type="match status" value="1"/>
</dbReference>
<feature type="transmembrane region" description="Helical" evidence="9">
    <location>
        <begin position="899"/>
        <end position="924"/>
    </location>
</feature>
<comment type="caution">
    <text evidence="11">The sequence shown here is derived from an EMBL/GenBank/DDBJ whole genome shotgun (WGS) entry which is preliminary data.</text>
</comment>
<feature type="compositionally biased region" description="Polar residues" evidence="8">
    <location>
        <begin position="718"/>
        <end position="732"/>
    </location>
</feature>
<feature type="compositionally biased region" description="Polar residues" evidence="8">
    <location>
        <begin position="1"/>
        <end position="22"/>
    </location>
</feature>
<protein>
    <recommendedName>
        <fullName evidence="10">Major facilitator superfamily (MFS) profile domain-containing protein</fullName>
    </recommendedName>
</protein>
<evidence type="ECO:0000313" key="11">
    <source>
        <dbReference type="EMBL" id="KAK4092375.1"/>
    </source>
</evidence>
<sequence length="1388" mass="149264">MASLQSETNQHAYLPSTDQASTRAVAAGHEADALTRSRDPLVVPETVNPDEEGRIRVDVDVRQRCGHGLGSQALAGTTVPFTSISAFRRKTKRSTASLLAAAPDAQGRAAAPQSRAAMRRAGRGGGEHRRTDDVAALIRRGRGQEHRHALGGRVTRTGRRLLLARTGADDGDDAPAPGPAASRAGIGVFGGGRRSAPAAGGRAASSGRGPGLPVLSWHGILGPASASMPGQVLCWPRRRRRRRRQAGDGLDGLLAADPQLPPPSGHFSRPRRASFFFLASFGGASGRWRRSQKSDIKAGPDANVSIYLPSRVLTARSRQAWLARVAARHPRAWATWAKKCPVPTADHAMPCLAYAIAVPCVGLRGGGLCLAGIGSRATGDGQDGVAEGSIAPSIQHAAATAAAALVSVRRRSWRDAGTTLARWAARWWAGRCALRNENDGRNLAVWGWGLGGRGSFAKRAGRVFDNRQRWAVFAARLDDDDDKRRSGLVESESLPTRANPNGIIITAGVIITSILVDGGREVYRWVWYGICISHEPSPSAEMQRDVHCQTSTGDFADDGRLAQSPCRRRRRRRPLSTEPDPPWPLLSSPPLPSTHPYLTLNLTSTASLFMTVRQPATHDTTTRPLPARIHLRTALSFPWGPALLACSPPTAPPTPADFNAPRYVPSLWDPDPTATAQCQSVLLARRMTIPSISAQGWPSPPSLSEPSSSSSLGRSKPKTTPNTALVSETTELQSRHDTNGPLTRLRDARLSRLPRRTINIAPRVVSLGLPRPETENGNGKRLRPPPTPSPNPNPTSRRAPTADKLLRNPPGRIRNTMAVASSSSSSTTAADRDVEAQRQEAPIAPKTSHWSVLLDQAGVDDAVLNHKYPGNGTVESPYLVDFLPSDPRNPVTFSKTFKWAITLIAAMSTLAVSFASSAYSGGVFEIMMDFGASTEVVILGVSMFVLGFAIGPLIWAPLSEMYGRQHLFFFTYMALTAFNAGAAGAPSMAALIVLRFFAGAFGSSPLTNAGGVIADMFSANERGIATSIFAMAPFLGPALGPIAGGFLGEAEGWRWVEGLTAIFTGVLWIINSLVYPETYAPVLLRKRAIALSEKTGKVYISKLDEGKPKKSVGSQMKVAMSRPWILLFREPIVLLTAIYMAIIYGTLYLCFAAFPIVFQQGRGWKPGIGGLAFIGIAVGMTVATVGSIFDNGRYQRAAKKAGGMAPPEARLPPALVGSILLPVGLFWFAWTNGNSVHWVVPIIGSGFFAAGIVLVFLSLMNYLVDSYVIFAASVLAANSVLRSLFGAIFPLFTTYMYQDLGNHWASSIPAFLALACVPFPFLFYKYGARIRMKCKFAAEAAHVLEMMRTKHTQITEEEAVHEADDKERERRESTALEKQATNAQQASS</sequence>
<feature type="transmembrane region" description="Helical" evidence="9">
    <location>
        <begin position="1304"/>
        <end position="1324"/>
    </location>
</feature>
<evidence type="ECO:0000256" key="4">
    <source>
        <dbReference type="ARBA" id="ARBA00022692"/>
    </source>
</evidence>
<evidence type="ECO:0000313" key="12">
    <source>
        <dbReference type="Proteomes" id="UP001287286"/>
    </source>
</evidence>
<comment type="similarity">
    <text evidence="7">Belongs to the major facilitator superfamily. DHA1 family. Polyamines/proton antiporter (TC 2.A.1.2.16) subfamily.</text>
</comment>
<feature type="transmembrane region" description="Helical" evidence="9">
    <location>
        <begin position="1210"/>
        <end position="1230"/>
    </location>
</feature>
<dbReference type="InterPro" id="IPR036259">
    <property type="entry name" value="MFS_trans_sf"/>
</dbReference>